<dbReference type="EMBL" id="QPFP01000010">
    <property type="protein sequence ID" value="TEB34331.1"/>
    <property type="molecule type" value="Genomic_DNA"/>
</dbReference>
<feature type="transmembrane region" description="Helical" evidence="2">
    <location>
        <begin position="227"/>
        <end position="252"/>
    </location>
</feature>
<evidence type="ECO:0000256" key="2">
    <source>
        <dbReference type="SAM" id="Phobius"/>
    </source>
</evidence>
<keyword evidence="4" id="KW-1185">Reference proteome</keyword>
<reference evidence="3 4" key="1">
    <citation type="journal article" date="2019" name="Nat. Ecol. Evol.">
        <title>Megaphylogeny resolves global patterns of mushroom evolution.</title>
        <authorList>
            <person name="Varga T."/>
            <person name="Krizsan K."/>
            <person name="Foldi C."/>
            <person name="Dima B."/>
            <person name="Sanchez-Garcia M."/>
            <person name="Sanchez-Ramirez S."/>
            <person name="Szollosi G.J."/>
            <person name="Szarkandi J.G."/>
            <person name="Papp V."/>
            <person name="Albert L."/>
            <person name="Andreopoulos W."/>
            <person name="Angelini C."/>
            <person name="Antonin V."/>
            <person name="Barry K.W."/>
            <person name="Bougher N.L."/>
            <person name="Buchanan P."/>
            <person name="Buyck B."/>
            <person name="Bense V."/>
            <person name="Catcheside P."/>
            <person name="Chovatia M."/>
            <person name="Cooper J."/>
            <person name="Damon W."/>
            <person name="Desjardin D."/>
            <person name="Finy P."/>
            <person name="Geml J."/>
            <person name="Haridas S."/>
            <person name="Hughes K."/>
            <person name="Justo A."/>
            <person name="Karasinski D."/>
            <person name="Kautmanova I."/>
            <person name="Kiss B."/>
            <person name="Kocsube S."/>
            <person name="Kotiranta H."/>
            <person name="LaButti K.M."/>
            <person name="Lechner B.E."/>
            <person name="Liimatainen K."/>
            <person name="Lipzen A."/>
            <person name="Lukacs Z."/>
            <person name="Mihaltcheva S."/>
            <person name="Morgado L.N."/>
            <person name="Niskanen T."/>
            <person name="Noordeloos M.E."/>
            <person name="Ohm R.A."/>
            <person name="Ortiz-Santana B."/>
            <person name="Ovrebo C."/>
            <person name="Racz N."/>
            <person name="Riley R."/>
            <person name="Savchenko A."/>
            <person name="Shiryaev A."/>
            <person name="Soop K."/>
            <person name="Spirin V."/>
            <person name="Szebenyi C."/>
            <person name="Tomsovsky M."/>
            <person name="Tulloss R.E."/>
            <person name="Uehling J."/>
            <person name="Grigoriev I.V."/>
            <person name="Vagvolgyi C."/>
            <person name="Papp T."/>
            <person name="Martin F.M."/>
            <person name="Miettinen O."/>
            <person name="Hibbett D.S."/>
            <person name="Nagy L.G."/>
        </authorList>
    </citation>
    <scope>NUCLEOTIDE SEQUENCE [LARGE SCALE GENOMIC DNA]</scope>
    <source>
        <strain evidence="3 4">FP101781</strain>
    </source>
</reference>
<feature type="transmembrane region" description="Helical" evidence="2">
    <location>
        <begin position="115"/>
        <end position="137"/>
    </location>
</feature>
<feature type="region of interest" description="Disordered" evidence="1">
    <location>
        <begin position="343"/>
        <end position="364"/>
    </location>
</feature>
<keyword evidence="2" id="KW-0812">Transmembrane</keyword>
<sequence>MSDIATPPMDEAAMAALQKYFDDSQLYYAIAFWVEAVFYGLYASLFFATCRIMLQKRAVDNFASKVFLICGTLIFLLASIHNFTSLYRLTRGYVDVVTPPGPVYYYFEFTRWDNFSHLVILAIVTWIGDGLVIYRCFLIWKKNYWIVIIPVLLMLTSMATTFVNWDYFQNPGKYDMVKLQPVFNMVFPLNLAQNVLTTGLIAYKIFMQHRQTRASGLQLSAAVNLVMVVRIIVESAAIYTFTLVIIIILFFLNHPAAVIPQHSLPPAIGVIFALIAVRTHVSRTESSNVRGTGGLPSNSFYPSWMAGHDESGRRQLNVPITVTTVTDQHDDAMALTPVKLRSNSISSQRMDPRSDRSFPPEMKV</sequence>
<gene>
    <name evidence="3" type="ORF">FA13DRAFT_1729846</name>
</gene>
<keyword evidence="2" id="KW-1133">Transmembrane helix</keyword>
<evidence type="ECO:0000313" key="3">
    <source>
        <dbReference type="EMBL" id="TEB34331.1"/>
    </source>
</evidence>
<dbReference type="Proteomes" id="UP000298030">
    <property type="component" value="Unassembled WGS sequence"/>
</dbReference>
<keyword evidence="2" id="KW-0472">Membrane</keyword>
<feature type="transmembrane region" description="Helical" evidence="2">
    <location>
        <begin position="144"/>
        <end position="165"/>
    </location>
</feature>
<feature type="transmembrane region" description="Helical" evidence="2">
    <location>
        <begin position="26"/>
        <end position="54"/>
    </location>
</feature>
<feature type="transmembrane region" description="Helical" evidence="2">
    <location>
        <begin position="66"/>
        <end position="84"/>
    </location>
</feature>
<name>A0A4Y7TK35_COPMI</name>
<comment type="caution">
    <text evidence="3">The sequence shown here is derived from an EMBL/GenBank/DDBJ whole genome shotgun (WGS) entry which is preliminary data.</text>
</comment>
<protein>
    <submittedName>
        <fullName evidence="3">Uncharacterized protein</fullName>
    </submittedName>
</protein>
<organism evidence="3 4">
    <name type="scientific">Coprinellus micaceus</name>
    <name type="common">Glistening ink-cap mushroom</name>
    <name type="synonym">Coprinus micaceus</name>
    <dbReference type="NCBI Taxonomy" id="71717"/>
    <lineage>
        <taxon>Eukaryota</taxon>
        <taxon>Fungi</taxon>
        <taxon>Dikarya</taxon>
        <taxon>Basidiomycota</taxon>
        <taxon>Agaricomycotina</taxon>
        <taxon>Agaricomycetes</taxon>
        <taxon>Agaricomycetidae</taxon>
        <taxon>Agaricales</taxon>
        <taxon>Agaricineae</taxon>
        <taxon>Psathyrellaceae</taxon>
        <taxon>Coprinellus</taxon>
    </lineage>
</organism>
<feature type="transmembrane region" description="Helical" evidence="2">
    <location>
        <begin position="264"/>
        <end position="281"/>
    </location>
</feature>
<evidence type="ECO:0000313" key="4">
    <source>
        <dbReference type="Proteomes" id="UP000298030"/>
    </source>
</evidence>
<dbReference type="OrthoDB" id="3346544at2759"/>
<accession>A0A4Y7TK35</accession>
<feature type="transmembrane region" description="Helical" evidence="2">
    <location>
        <begin position="185"/>
        <end position="206"/>
    </location>
</feature>
<evidence type="ECO:0000256" key="1">
    <source>
        <dbReference type="SAM" id="MobiDB-lite"/>
    </source>
</evidence>
<proteinExistence type="predicted"/>
<dbReference type="AlphaFoldDB" id="A0A4Y7TK35"/>
<feature type="compositionally biased region" description="Basic and acidic residues" evidence="1">
    <location>
        <begin position="350"/>
        <end position="364"/>
    </location>
</feature>